<proteinExistence type="predicted"/>
<feature type="domain" description="Far11/STRP N-terminal" evidence="2">
    <location>
        <begin position="115"/>
        <end position="438"/>
    </location>
</feature>
<sequence length="1011" mass="117398">MDNLSSEEPFDPLTHVVDDNKRENDATEDEISEIYSNLKIDDNKLSDIGIDNALKVELDNEIDEFPGTMIDRDELMESSEDQDILASPNSSFSFDDTLSDQEVDGLTNYNIILEYPQLTFENIQLLPFHDELNDWFTSKDISHLDSVLKLSKNVTINDLDNIKQNIEHGMKNNTNILVYVLKLAYISMGCFENAKSEYELKQTIFQNILAIIHNEDLLDSLFKIVISNITKLTDVSLLCNNMSVKKLDAISYEFFYCSTIIYIIILSFNTEELNHYDEKQTVMDYINKHNILIEILKSIDKWKLISNTSEKRDTSVVLESLTSKSTDNEKFILLAVTHFRIKNVISLLNNLIIFQFGDLQHIRSTKDFLKFKFETSNCSKIKMSHNTTNDGEGAKHESIDPEKYSISSLDYQYYVNELTSRYPTYIPPKYEVSEILEMTVNNNNNNSPPVSNLLNVESLLINQHQNLKGNLFKQSTFNNEIPEIHIATPMPSPTLTPQHTGNTRNYSNITELEHTSNEIKKKLYITQSNFPNIYPSSKEVPKSIQDATNIFFHHIKDDYKTKQFTNIFEEFVDIENGVKDSDKIHKSNYVYTENDIKENPMFVDEIKSLQNVEWFYREGIPYFKSLIAVILKLLVSNIIPSQKSSENGKTRQRTAKDTNDAEKKPYLSEKLTSYEKQKLEIKKSKELMLKNGTSIILLIQKWLKLSNILKFEYFTTLLFDQDYLIYLFRYLDSNKIQAYASKDVDLPESKGLLNNRVVYCDYNVLYYLKEYNFFKKAISLSQNVGKVVDPIDEMKDFAEIFDNGAEYDENEDDSSSKDGNKNKGELVNPLSVILPYVPHNKIFKITKPNTRCCILLSNLLQSMYYTVSHFKIQRIYKLIGIRPTEILRFYLTLHNDLFYIPILKTIKLMSPFIGKKWRANNMDLISFVYLFHKVGLKDPWLNNFFNAGIEENAKRGYDNEVSLRSLIKFYNFTYYGDVLKARGFEQEGDQFMEEVEKLSGDIFTKGCVESD</sequence>
<organism evidence="4 5">
    <name type="scientific">Pichia kluyveri</name>
    <name type="common">Yeast</name>
    <dbReference type="NCBI Taxonomy" id="36015"/>
    <lineage>
        <taxon>Eukaryota</taxon>
        <taxon>Fungi</taxon>
        <taxon>Dikarya</taxon>
        <taxon>Ascomycota</taxon>
        <taxon>Saccharomycotina</taxon>
        <taxon>Pichiomycetes</taxon>
        <taxon>Pichiales</taxon>
        <taxon>Pichiaceae</taxon>
        <taxon>Pichia</taxon>
    </lineage>
</organism>
<gene>
    <name evidence="4" type="ORF">DAPK24_014680</name>
</gene>
<feature type="compositionally biased region" description="Basic and acidic residues" evidence="1">
    <location>
        <begin position="16"/>
        <end position="25"/>
    </location>
</feature>
<evidence type="ECO:0000313" key="4">
    <source>
        <dbReference type="EMBL" id="GMM44893.1"/>
    </source>
</evidence>
<dbReference type="InterPro" id="IPR040185">
    <property type="entry name" value="Far11/STRP"/>
</dbReference>
<dbReference type="SMART" id="SM01292">
    <property type="entry name" value="N1221"/>
    <property type="match status" value="1"/>
</dbReference>
<feature type="domain" description="Far11/STRP C-terminal" evidence="3">
    <location>
        <begin position="541"/>
        <end position="995"/>
    </location>
</feature>
<dbReference type="EMBL" id="BTGB01000001">
    <property type="protein sequence ID" value="GMM44893.1"/>
    <property type="molecule type" value="Genomic_DNA"/>
</dbReference>
<comment type="caution">
    <text evidence="4">The sequence shown here is derived from an EMBL/GenBank/DDBJ whole genome shotgun (WGS) entry which is preliminary data.</text>
</comment>
<dbReference type="Proteomes" id="UP001378960">
    <property type="component" value="Unassembled WGS sequence"/>
</dbReference>
<dbReference type="GO" id="GO:0005829">
    <property type="term" value="C:cytosol"/>
    <property type="evidence" value="ECO:0007669"/>
    <property type="project" value="TreeGrafter"/>
</dbReference>
<dbReference type="GO" id="GO:0007010">
    <property type="term" value="P:cytoskeleton organization"/>
    <property type="evidence" value="ECO:0007669"/>
    <property type="project" value="TreeGrafter"/>
</dbReference>
<dbReference type="PANTHER" id="PTHR13239">
    <property type="entry name" value="PROTEIN REQUIRED FOR HYPHAL ANASTOMOSIS HAM-2"/>
    <property type="match status" value="1"/>
</dbReference>
<feature type="region of interest" description="Disordered" evidence="1">
    <location>
        <begin position="1"/>
        <end position="26"/>
    </location>
</feature>
<dbReference type="AlphaFoldDB" id="A0AAV5R1N7"/>
<evidence type="ECO:0000259" key="3">
    <source>
        <dbReference type="SMART" id="SM01293"/>
    </source>
</evidence>
<dbReference type="PANTHER" id="PTHR13239:SF4">
    <property type="entry name" value="AT25231P"/>
    <property type="match status" value="1"/>
</dbReference>
<evidence type="ECO:0000256" key="1">
    <source>
        <dbReference type="SAM" id="MobiDB-lite"/>
    </source>
</evidence>
<keyword evidence="5" id="KW-1185">Reference proteome</keyword>
<evidence type="ECO:0000259" key="2">
    <source>
        <dbReference type="SMART" id="SM01292"/>
    </source>
</evidence>
<dbReference type="Pfam" id="PF07923">
    <property type="entry name" value="N1221"/>
    <property type="match status" value="1"/>
</dbReference>
<dbReference type="Pfam" id="PF11882">
    <property type="entry name" value="DUF3402"/>
    <property type="match status" value="1"/>
</dbReference>
<accession>A0AAV5R1N7</accession>
<dbReference type="SMART" id="SM01293">
    <property type="entry name" value="DUF3402"/>
    <property type="match status" value="1"/>
</dbReference>
<protein>
    <submittedName>
        <fullName evidence="4">Far11 protein</fullName>
    </submittedName>
</protein>
<dbReference type="InterPro" id="IPR021819">
    <property type="entry name" value="Far11/STRP_C"/>
</dbReference>
<evidence type="ECO:0000313" key="5">
    <source>
        <dbReference type="Proteomes" id="UP001378960"/>
    </source>
</evidence>
<dbReference type="InterPro" id="IPR012486">
    <property type="entry name" value="Far11/STRP_N"/>
</dbReference>
<reference evidence="4 5" key="1">
    <citation type="journal article" date="2023" name="Elife">
        <title>Identification of key yeast species and microbe-microbe interactions impacting larval growth of Drosophila in the wild.</title>
        <authorList>
            <person name="Mure A."/>
            <person name="Sugiura Y."/>
            <person name="Maeda R."/>
            <person name="Honda K."/>
            <person name="Sakurai N."/>
            <person name="Takahashi Y."/>
            <person name="Watada M."/>
            <person name="Katoh T."/>
            <person name="Gotoh A."/>
            <person name="Gotoh Y."/>
            <person name="Taniguchi I."/>
            <person name="Nakamura K."/>
            <person name="Hayashi T."/>
            <person name="Katayama T."/>
            <person name="Uemura T."/>
            <person name="Hattori Y."/>
        </authorList>
    </citation>
    <scope>NUCLEOTIDE SEQUENCE [LARGE SCALE GENOMIC DNA]</scope>
    <source>
        <strain evidence="4 5">PK-24</strain>
    </source>
</reference>
<name>A0AAV5R1N7_PICKL</name>